<keyword evidence="5" id="KW-0560">Oxidoreductase</keyword>
<dbReference type="Gene3D" id="3.40.30.120">
    <property type="match status" value="1"/>
</dbReference>
<evidence type="ECO:0000259" key="4">
    <source>
        <dbReference type="Pfam" id="PF01494"/>
    </source>
</evidence>
<keyword evidence="3" id="KW-0274">FAD</keyword>
<dbReference type="Gene3D" id="3.30.70.2450">
    <property type="match status" value="1"/>
</dbReference>
<dbReference type="EMBL" id="CP011497">
    <property type="protein sequence ID" value="AKJ11201.1"/>
    <property type="molecule type" value="Genomic_DNA"/>
</dbReference>
<feature type="domain" description="FAD-binding" evidence="4">
    <location>
        <begin position="2"/>
        <end position="339"/>
    </location>
</feature>
<evidence type="ECO:0000313" key="5">
    <source>
        <dbReference type="EMBL" id="AKJ11201.1"/>
    </source>
</evidence>
<dbReference type="InterPro" id="IPR002938">
    <property type="entry name" value="FAD-bd"/>
</dbReference>
<proteinExistence type="predicted"/>
<accession>A0ABM5TJL4</accession>
<gene>
    <name evidence="5" type="ORF">ABB07_14560</name>
</gene>
<dbReference type="InterPro" id="IPR036188">
    <property type="entry name" value="FAD/NAD-bd_sf"/>
</dbReference>
<dbReference type="PRINTS" id="PR00420">
    <property type="entry name" value="RNGMNOXGNASE"/>
</dbReference>
<dbReference type="Gene3D" id="3.50.50.60">
    <property type="entry name" value="FAD/NAD(P)-binding domain"/>
    <property type="match status" value="1"/>
</dbReference>
<keyword evidence="5" id="KW-0503">Monooxygenase</keyword>
<dbReference type="RefSeq" id="WP_208899154.1">
    <property type="nucleotide sequence ID" value="NZ_CP011497.1"/>
</dbReference>
<organism evidence="5 6">
    <name type="scientific">Streptomyces incarnatus</name>
    <dbReference type="NCBI Taxonomy" id="665007"/>
    <lineage>
        <taxon>Bacteria</taxon>
        <taxon>Bacillati</taxon>
        <taxon>Actinomycetota</taxon>
        <taxon>Actinomycetes</taxon>
        <taxon>Kitasatosporales</taxon>
        <taxon>Streptomycetaceae</taxon>
        <taxon>Streptomyces</taxon>
    </lineage>
</organism>
<dbReference type="GO" id="GO:0004497">
    <property type="term" value="F:monooxygenase activity"/>
    <property type="evidence" value="ECO:0007669"/>
    <property type="project" value="UniProtKB-KW"/>
</dbReference>
<keyword evidence="6" id="KW-1185">Reference proteome</keyword>
<dbReference type="SUPFAM" id="SSF51905">
    <property type="entry name" value="FAD/NAD(P)-binding domain"/>
    <property type="match status" value="1"/>
</dbReference>
<name>A0ABM5TJL4_9ACTN</name>
<evidence type="ECO:0000256" key="1">
    <source>
        <dbReference type="ARBA" id="ARBA00001974"/>
    </source>
</evidence>
<protein>
    <submittedName>
        <fullName evidence="5">Pentachlorophenol monooxygenase</fullName>
    </submittedName>
</protein>
<keyword evidence="2" id="KW-0285">Flavoprotein</keyword>
<dbReference type="PANTHER" id="PTHR43004:SF19">
    <property type="entry name" value="BINDING MONOOXYGENASE, PUTATIVE (JCVI)-RELATED"/>
    <property type="match status" value="1"/>
</dbReference>
<reference evidence="5 6" key="1">
    <citation type="journal article" date="2015" name="ISME J.">
        <title>Draft Genome Sequence of Streptomyces incarnatus NRRL8089, which Produces the Nucleoside Antibiotic Sinefungin.</title>
        <authorList>
            <person name="Oshima K."/>
            <person name="Hattori M."/>
            <person name="Shimizu H."/>
            <person name="Fukuda K."/>
            <person name="Nemoto M."/>
            <person name="Inagaki K."/>
            <person name="Tamura T."/>
        </authorList>
    </citation>
    <scope>NUCLEOTIDE SEQUENCE [LARGE SCALE GENOMIC DNA]</scope>
    <source>
        <strain evidence="5 6">NRRL 8089</strain>
    </source>
</reference>
<dbReference type="NCBIfam" id="NF004832">
    <property type="entry name" value="PRK06184.1"/>
    <property type="match status" value="1"/>
</dbReference>
<dbReference type="Pfam" id="PF01494">
    <property type="entry name" value="FAD_binding_3"/>
    <property type="match status" value="1"/>
</dbReference>
<sequence length="456" mass="48703">MDVLIVGAGPTGLTLGIDLARRGVEALVVERAQALFPGSRGKGLQPRTLEVFDDLGVLAEIRAAGGPVPVRMIWKDGERVGERPMFERIEADEGTPYAEPWMVAQWRTQEVLHARLRELGGQVAFGRELTDLEQDPDGVTARFADGTTVRARYVVAADGGRSVVRRAVGVGMTGETVDPVPFLVADVRVRGLDRDHWHAFPGSDDSGVLLCPLPATQDFQLAGRFPDGTDLDLSLDGIRKIVAGYTHLDADDVTELRWASDFRPRAALADRFRVGRVFLAGDAAHVHSPAGGQGLNTSVQDAYNLGWKLGAVLRGGAPDALLDTYEEERRATAAAMLDLSTGVHRGEVRRGQATMQLGLGYRESSLSAETRTDPTGVRAGDRAPDGTVSGIRLFDVFRGPHWTLLGADTPVAGVRALPAAPESYGPGVFLVRPDGYVGWAGDTADGVRAYLAGVGA</sequence>
<evidence type="ECO:0000256" key="2">
    <source>
        <dbReference type="ARBA" id="ARBA00022630"/>
    </source>
</evidence>
<dbReference type="Proteomes" id="UP000035366">
    <property type="component" value="Chromosome"/>
</dbReference>
<comment type="cofactor">
    <cofactor evidence="1">
        <name>FAD</name>
        <dbReference type="ChEBI" id="CHEBI:57692"/>
    </cofactor>
</comment>
<dbReference type="InterPro" id="IPR050641">
    <property type="entry name" value="RIFMO-like"/>
</dbReference>
<evidence type="ECO:0000313" key="6">
    <source>
        <dbReference type="Proteomes" id="UP000035366"/>
    </source>
</evidence>
<dbReference type="PANTHER" id="PTHR43004">
    <property type="entry name" value="TRK SYSTEM POTASSIUM UPTAKE PROTEIN"/>
    <property type="match status" value="1"/>
</dbReference>
<evidence type="ECO:0000256" key="3">
    <source>
        <dbReference type="ARBA" id="ARBA00022827"/>
    </source>
</evidence>